<proteinExistence type="inferred from homology"/>
<dbReference type="GO" id="GO:0006506">
    <property type="term" value="P:GPI anchor biosynthetic process"/>
    <property type="evidence" value="ECO:0007669"/>
    <property type="project" value="UniProtKB-UniPathway"/>
</dbReference>
<dbReference type="UniPathway" id="UPA00196"/>
<evidence type="ECO:0000256" key="4">
    <source>
        <dbReference type="ARBA" id="ARBA00022502"/>
    </source>
</evidence>
<evidence type="ECO:0000256" key="8">
    <source>
        <dbReference type="ARBA" id="ARBA00023136"/>
    </source>
</evidence>
<dbReference type="AlphaFoldDB" id="A0A7R9K8A3"/>
<comment type="pathway">
    <text evidence="2">Glycolipid biosynthesis; glycosylphosphatidylinositol-anchor biosynthesis.</text>
</comment>
<sequence length="827" mass="94668">MPYLVNHDIASETIATSYVKEIDKLRDRTLLAKASLNGVKVTIPKWLEDFSELNIRNVIDLSVPEETNDSTTLFQRDTLKQHRIKIERSPPFCEDETMAIPDMVYIWEELSPSVRLHHARVKQGSTSMQENSTEREYQQLTLNYGERPPDNGNTWDIRAVGFNGVTKQELWNKFQEKNGVASLKMYQDMFCIPENNLQSIDKLPQKIEHSYYSGFECILPSTVQHENSSGHIPKLLIYQISNKDDEISKSELEYKALKEKEKALVKRLEEENDEIAQMGQPKLNPLPHRQVLEVRGVDPEPSGSKPGALTSRPQRRDSSLRPHLLNSSGIVSDELKLAGYFIPILNFNLFLREGEIRGKREQKKGVSEVFSVECCRDESSRAAAFNRQMITNKHVQMYSYERQRERTIVNSFETVKMETKKLFMNPGDGDKNTKSAEEGTEKSRIYAALAFFGIMQWWFRETSLQKMVDSMITPTKTDQDEIGRRRIPATKEYDILLTFINPDPDKLQVHWDLGNTIRKYLEPFLYKLSMLASYKVKSQWLYFVSLEVQPKLVTESSGIGQHYALAQDLLPHIITPLEKKLASHISHNPSLNFVVYMPTCDAAPLHIYRRQGMRVGLNAFLSPRWGGIVIHNPSASICQNDSIPEPKLVQPDTGVIMGIVLAQLKLLMGVPEIEKINKVEVLTHSNEDLYHWELDLLLRVRTLEQLTSAKITLLSLSQLLGEISNIVINDDVGKSIYHAVGNVEYATSLLKMGELKAAFQVSKQAFLSAESAFTDPSLLALLYFPDDQKYAVYIPLFLPVMIPVLMSLRNIYKFFKKNKTEEKLKFE</sequence>
<keyword evidence="8 12" id="KW-0472">Membrane</keyword>
<evidence type="ECO:0000256" key="1">
    <source>
        <dbReference type="ARBA" id="ARBA00004477"/>
    </source>
</evidence>
<evidence type="ECO:0000313" key="13">
    <source>
        <dbReference type="EMBL" id="CAD7606151.1"/>
    </source>
</evidence>
<evidence type="ECO:0000256" key="10">
    <source>
        <dbReference type="SAM" id="Coils"/>
    </source>
</evidence>
<name>A0A7R9K8A3_TIMGE</name>
<accession>A0A7R9K8A3</accession>
<dbReference type="PANTHER" id="PTHR21072:SF13">
    <property type="entry name" value="GPI TRANSAMIDASE COMPONENT PIG-S"/>
    <property type="match status" value="1"/>
</dbReference>
<evidence type="ECO:0000256" key="3">
    <source>
        <dbReference type="ARBA" id="ARBA00005316"/>
    </source>
</evidence>
<feature type="region of interest" description="Disordered" evidence="11">
    <location>
        <begin position="295"/>
        <end position="322"/>
    </location>
</feature>
<comment type="subcellular location">
    <subcellularLocation>
        <location evidence="1">Endoplasmic reticulum membrane</location>
        <topology evidence="1">Multi-pass membrane protein</topology>
    </subcellularLocation>
</comment>
<evidence type="ECO:0000256" key="9">
    <source>
        <dbReference type="ARBA" id="ARBA00023180"/>
    </source>
</evidence>
<feature type="coiled-coil region" evidence="10">
    <location>
        <begin position="240"/>
        <end position="278"/>
    </location>
</feature>
<gene>
    <name evidence="13" type="ORF">TGEB3V08_LOCUS9747</name>
</gene>
<keyword evidence="6" id="KW-0256">Endoplasmic reticulum</keyword>
<dbReference type="GO" id="GO:0042765">
    <property type="term" value="C:GPI-anchor transamidase complex"/>
    <property type="evidence" value="ECO:0007669"/>
    <property type="project" value="InterPro"/>
</dbReference>
<reference evidence="13" key="1">
    <citation type="submission" date="2020-11" db="EMBL/GenBank/DDBJ databases">
        <authorList>
            <person name="Tran Van P."/>
        </authorList>
    </citation>
    <scope>NUCLEOTIDE SEQUENCE</scope>
</reference>
<dbReference type="GO" id="GO:0016255">
    <property type="term" value="P:attachment of GPI anchor to protein"/>
    <property type="evidence" value="ECO:0007669"/>
    <property type="project" value="InterPro"/>
</dbReference>
<evidence type="ECO:0000256" key="12">
    <source>
        <dbReference type="SAM" id="Phobius"/>
    </source>
</evidence>
<evidence type="ECO:0000256" key="5">
    <source>
        <dbReference type="ARBA" id="ARBA00022692"/>
    </source>
</evidence>
<feature type="transmembrane region" description="Helical" evidence="12">
    <location>
        <begin position="790"/>
        <end position="808"/>
    </location>
</feature>
<dbReference type="InterPro" id="IPR019540">
    <property type="entry name" value="PtdIno-glycan_biosynth_class_S"/>
</dbReference>
<keyword evidence="4" id="KW-0337">GPI-anchor biosynthesis</keyword>
<dbReference type="EMBL" id="OE844774">
    <property type="protein sequence ID" value="CAD7606151.1"/>
    <property type="molecule type" value="Genomic_DNA"/>
</dbReference>
<evidence type="ECO:0008006" key="14">
    <source>
        <dbReference type="Google" id="ProtNLM"/>
    </source>
</evidence>
<evidence type="ECO:0000256" key="7">
    <source>
        <dbReference type="ARBA" id="ARBA00022989"/>
    </source>
</evidence>
<keyword evidence="5 12" id="KW-0812">Transmembrane</keyword>
<organism evidence="13">
    <name type="scientific">Timema genevievae</name>
    <name type="common">Walking stick</name>
    <dbReference type="NCBI Taxonomy" id="629358"/>
    <lineage>
        <taxon>Eukaryota</taxon>
        <taxon>Metazoa</taxon>
        <taxon>Ecdysozoa</taxon>
        <taxon>Arthropoda</taxon>
        <taxon>Hexapoda</taxon>
        <taxon>Insecta</taxon>
        <taxon>Pterygota</taxon>
        <taxon>Neoptera</taxon>
        <taxon>Polyneoptera</taxon>
        <taxon>Phasmatodea</taxon>
        <taxon>Timematodea</taxon>
        <taxon>Timematoidea</taxon>
        <taxon>Timematidae</taxon>
        <taxon>Timema</taxon>
    </lineage>
</organism>
<dbReference type="PANTHER" id="PTHR21072">
    <property type="entry name" value="GPI TRANSAMIDASE COMPONENT PIG-S"/>
    <property type="match status" value="1"/>
</dbReference>
<evidence type="ECO:0000256" key="2">
    <source>
        <dbReference type="ARBA" id="ARBA00004687"/>
    </source>
</evidence>
<keyword evidence="10" id="KW-0175">Coiled coil</keyword>
<comment type="similarity">
    <text evidence="3">Belongs to the PIGS family.</text>
</comment>
<evidence type="ECO:0000256" key="6">
    <source>
        <dbReference type="ARBA" id="ARBA00022824"/>
    </source>
</evidence>
<keyword evidence="7 12" id="KW-1133">Transmembrane helix</keyword>
<keyword evidence="9" id="KW-0325">Glycoprotein</keyword>
<evidence type="ECO:0000256" key="11">
    <source>
        <dbReference type="SAM" id="MobiDB-lite"/>
    </source>
</evidence>
<protein>
    <recommendedName>
        <fullName evidence="14">GPI transamidase component PIG-S</fullName>
    </recommendedName>
</protein>
<dbReference type="Pfam" id="PF10510">
    <property type="entry name" value="PIG-S"/>
    <property type="match status" value="1"/>
</dbReference>